<feature type="compositionally biased region" description="Polar residues" evidence="1">
    <location>
        <begin position="34"/>
        <end position="45"/>
    </location>
</feature>
<sequence length="111" mass="12119">MTEDFVYTPAPPRTHAMGTRKEGPGPSEALGNTGEATRNAFQGSTGRPKATDWRQTPQAEKTKAREAKEPTIPCLFDGKAARPPHDRLCKGAYRCQGVRLYWSSKLDGLGS</sequence>
<feature type="region of interest" description="Disordered" evidence="1">
    <location>
        <begin position="1"/>
        <end position="70"/>
    </location>
</feature>
<evidence type="ECO:0000313" key="2">
    <source>
        <dbReference type="EMBL" id="OEH80490.1"/>
    </source>
</evidence>
<evidence type="ECO:0000313" key="3">
    <source>
        <dbReference type="Proteomes" id="UP000095192"/>
    </source>
</evidence>
<reference evidence="2 3" key="1">
    <citation type="journal article" date="2016" name="BMC Genomics">
        <title>Comparative genomics reveals Cyclospora cayetanensis possesses coccidia-like metabolism and invasion components but unique surface antigens.</title>
        <authorList>
            <person name="Liu S."/>
            <person name="Wang L."/>
            <person name="Zheng H."/>
            <person name="Xu Z."/>
            <person name="Roellig D.M."/>
            <person name="Li N."/>
            <person name="Frace M.A."/>
            <person name="Tang K."/>
            <person name="Arrowood M.J."/>
            <person name="Moss D.M."/>
            <person name="Zhang L."/>
            <person name="Feng Y."/>
            <person name="Xiao L."/>
        </authorList>
    </citation>
    <scope>NUCLEOTIDE SEQUENCE [LARGE SCALE GENOMIC DNA]</scope>
    <source>
        <strain evidence="2 3">CHN_HEN01</strain>
    </source>
</reference>
<comment type="caution">
    <text evidence="2">The sequence shown here is derived from an EMBL/GenBank/DDBJ whole genome shotgun (WGS) entry which is preliminary data.</text>
</comment>
<dbReference type="InParanoid" id="A0A1D3DAM9"/>
<proteinExistence type="predicted"/>
<dbReference type="Proteomes" id="UP000095192">
    <property type="component" value="Unassembled WGS sequence"/>
</dbReference>
<name>A0A1D3DAM9_9EIME</name>
<feature type="compositionally biased region" description="Basic and acidic residues" evidence="1">
    <location>
        <begin position="60"/>
        <end position="69"/>
    </location>
</feature>
<evidence type="ECO:0000256" key="1">
    <source>
        <dbReference type="SAM" id="MobiDB-lite"/>
    </source>
</evidence>
<keyword evidence="3" id="KW-1185">Reference proteome</keyword>
<accession>A0A1D3DAM9</accession>
<dbReference type="VEuPathDB" id="ToxoDB:cyc_05887"/>
<gene>
    <name evidence="2" type="ORF">cyc_05887</name>
</gene>
<dbReference type="EMBL" id="JROU02000064">
    <property type="protein sequence ID" value="OEH80490.1"/>
    <property type="molecule type" value="Genomic_DNA"/>
</dbReference>
<organism evidence="2 3">
    <name type="scientific">Cyclospora cayetanensis</name>
    <dbReference type="NCBI Taxonomy" id="88456"/>
    <lineage>
        <taxon>Eukaryota</taxon>
        <taxon>Sar</taxon>
        <taxon>Alveolata</taxon>
        <taxon>Apicomplexa</taxon>
        <taxon>Conoidasida</taxon>
        <taxon>Coccidia</taxon>
        <taxon>Eucoccidiorida</taxon>
        <taxon>Eimeriorina</taxon>
        <taxon>Eimeriidae</taxon>
        <taxon>Cyclospora</taxon>
    </lineage>
</organism>
<dbReference type="AlphaFoldDB" id="A0A1D3DAM9"/>
<protein>
    <submittedName>
        <fullName evidence="2">Uncharacterized protein</fullName>
    </submittedName>
</protein>